<dbReference type="InterPro" id="IPR007848">
    <property type="entry name" value="Small_mtfrase_dom"/>
</dbReference>
<dbReference type="Gene3D" id="3.40.50.150">
    <property type="entry name" value="Vaccinia Virus protein VP39"/>
    <property type="match status" value="1"/>
</dbReference>
<evidence type="ECO:0000313" key="7">
    <source>
        <dbReference type="Proteomes" id="UP001320159"/>
    </source>
</evidence>
<dbReference type="GO" id="GO:0008757">
    <property type="term" value="F:S-adenosylmethionine-dependent methyltransferase activity"/>
    <property type="evidence" value="ECO:0007669"/>
    <property type="project" value="TreeGrafter"/>
</dbReference>
<dbReference type="PANTHER" id="PTHR45875:SF1">
    <property type="entry name" value="METHYLTRANSFERASE N6AMT1"/>
    <property type="match status" value="1"/>
</dbReference>
<evidence type="ECO:0000256" key="1">
    <source>
        <dbReference type="ARBA" id="ARBA00006149"/>
    </source>
</evidence>
<dbReference type="RefSeq" id="WP_230740065.1">
    <property type="nucleotide sequence ID" value="NZ_PGCK01000001.1"/>
</dbReference>
<dbReference type="GO" id="GO:0008276">
    <property type="term" value="F:protein methyltransferase activity"/>
    <property type="evidence" value="ECO:0007669"/>
    <property type="project" value="TreeGrafter"/>
</dbReference>
<keyword evidence="2 6" id="KW-0489">Methyltransferase</keyword>
<dbReference type="PRINTS" id="PR00507">
    <property type="entry name" value="N12N6MTFRASE"/>
</dbReference>
<organism evidence="6 7">
    <name type="scientific">Methanooceanicella nereidis</name>
    <dbReference type="NCBI Taxonomy" id="2052831"/>
    <lineage>
        <taxon>Archaea</taxon>
        <taxon>Methanobacteriati</taxon>
        <taxon>Methanobacteriota</taxon>
        <taxon>Stenosarchaea group</taxon>
        <taxon>Methanomicrobia</taxon>
        <taxon>Methanocellales</taxon>
        <taxon>Methanocellaceae</taxon>
        <taxon>Methanooceanicella</taxon>
    </lineage>
</organism>
<dbReference type="GO" id="GO:0003676">
    <property type="term" value="F:nucleic acid binding"/>
    <property type="evidence" value="ECO:0007669"/>
    <property type="project" value="InterPro"/>
</dbReference>
<comment type="similarity">
    <text evidence="1">Belongs to the eukaryotic/archaeal PrmC-related family.</text>
</comment>
<evidence type="ECO:0000259" key="5">
    <source>
        <dbReference type="Pfam" id="PF05175"/>
    </source>
</evidence>
<gene>
    <name evidence="6" type="ORF">CUJ83_02045</name>
</gene>
<evidence type="ECO:0000256" key="4">
    <source>
        <dbReference type="ARBA" id="ARBA00022691"/>
    </source>
</evidence>
<dbReference type="EMBL" id="PGCK01000001">
    <property type="protein sequence ID" value="MCD1293777.1"/>
    <property type="molecule type" value="Genomic_DNA"/>
</dbReference>
<protein>
    <submittedName>
        <fullName evidence="6">Methylase</fullName>
    </submittedName>
</protein>
<reference evidence="6 7" key="1">
    <citation type="submission" date="2017-11" db="EMBL/GenBank/DDBJ databases">
        <title>Isolation and Characterization of Family Methanocellaceae Species from Potential Methane Hydrate Area Offshore Southwestern Taiwan.</title>
        <authorList>
            <person name="Zhang W.-L."/>
            <person name="Chen W.-C."/>
            <person name="Lai M.-C."/>
            <person name="Chen S.-C."/>
        </authorList>
    </citation>
    <scope>NUCLEOTIDE SEQUENCE [LARGE SCALE GENOMIC DNA]</scope>
    <source>
        <strain evidence="6 7">CWC-04</strain>
    </source>
</reference>
<dbReference type="SUPFAM" id="SSF53335">
    <property type="entry name" value="S-adenosyl-L-methionine-dependent methyltransferases"/>
    <property type="match status" value="1"/>
</dbReference>
<keyword evidence="3" id="KW-0808">Transferase</keyword>
<dbReference type="GO" id="GO:0032259">
    <property type="term" value="P:methylation"/>
    <property type="evidence" value="ECO:0007669"/>
    <property type="project" value="UniProtKB-KW"/>
</dbReference>
<keyword evidence="7" id="KW-1185">Reference proteome</keyword>
<name>A0AAP2RCK4_9EURY</name>
<dbReference type="CDD" id="cd02440">
    <property type="entry name" value="AdoMet_MTases"/>
    <property type="match status" value="1"/>
</dbReference>
<sequence length="192" mass="21523">MVIRIYRDKEFELLEDVYDPGEDSYMMVDAALDEVTYGEKVLEIGTGSGIISLFIKDIANVVAVDINPHACRNARQNGIDVIRTDMFSGICGKFDTIIFNPPYLPTSDEERLDTWLNRAFDGGPSGKDVIYSFIENVRNHLTPHGKVLTVISSLTDIEDVEDKFRAHGFKVDTLSVHKICFESLAVLKAYLA</sequence>
<feature type="domain" description="Methyltransferase small" evidence="5">
    <location>
        <begin position="37"/>
        <end position="165"/>
    </location>
</feature>
<proteinExistence type="inferred from homology"/>
<dbReference type="NCBIfam" id="TIGR00537">
    <property type="entry name" value="hemK_rel_arch"/>
    <property type="match status" value="1"/>
</dbReference>
<dbReference type="GO" id="GO:0035657">
    <property type="term" value="C:eRF1 methyltransferase complex"/>
    <property type="evidence" value="ECO:0007669"/>
    <property type="project" value="TreeGrafter"/>
</dbReference>
<dbReference type="Pfam" id="PF05175">
    <property type="entry name" value="MTS"/>
    <property type="match status" value="1"/>
</dbReference>
<comment type="caution">
    <text evidence="6">The sequence shown here is derived from an EMBL/GenBank/DDBJ whole genome shotgun (WGS) entry which is preliminary data.</text>
</comment>
<evidence type="ECO:0000313" key="6">
    <source>
        <dbReference type="EMBL" id="MCD1293777.1"/>
    </source>
</evidence>
<keyword evidence="4" id="KW-0949">S-adenosyl-L-methionine</keyword>
<dbReference type="PANTHER" id="PTHR45875">
    <property type="entry name" value="METHYLTRANSFERASE N6AMT1"/>
    <property type="match status" value="1"/>
</dbReference>
<dbReference type="InterPro" id="IPR052190">
    <property type="entry name" value="Euk-Arch_PrmC-MTase"/>
</dbReference>
<dbReference type="PROSITE" id="PS00092">
    <property type="entry name" value="N6_MTASE"/>
    <property type="match status" value="1"/>
</dbReference>
<evidence type="ECO:0000256" key="2">
    <source>
        <dbReference type="ARBA" id="ARBA00022603"/>
    </source>
</evidence>
<dbReference type="InterPro" id="IPR004557">
    <property type="entry name" value="PrmC-related"/>
</dbReference>
<dbReference type="AlphaFoldDB" id="A0AAP2RCK4"/>
<evidence type="ECO:0000256" key="3">
    <source>
        <dbReference type="ARBA" id="ARBA00022679"/>
    </source>
</evidence>
<dbReference type="NCBIfam" id="NF011529">
    <property type="entry name" value="PRK14968.1-3"/>
    <property type="match status" value="1"/>
</dbReference>
<dbReference type="InterPro" id="IPR029063">
    <property type="entry name" value="SAM-dependent_MTases_sf"/>
</dbReference>
<accession>A0AAP2RCK4</accession>
<dbReference type="Proteomes" id="UP001320159">
    <property type="component" value="Unassembled WGS sequence"/>
</dbReference>
<dbReference type="InterPro" id="IPR002052">
    <property type="entry name" value="DNA_methylase_N6_adenine_CS"/>
</dbReference>